<sequence length="465" mass="53236">MKKLTYVLFLFIFPISVFSQKLSEASTIEQAFDIAKKRNKPVLLIVKLPANPNSKAAQYEIKDATVIQKMKENFVVFETLRTNNEIRPILATFKITSFPSFLFMHGKDDLFFKDYGYSSANNKYFTMLDKAIALSKNKSIAMYEASYLADKTNMQTLKEYIDAKIKNGLKDNADLIETYVQNLKLSDLNDYQTVLFILQAGPYSDGTALKMAYTNRKIIDSIYKSEPIQLRSEINRAIIDNTMMSAIKSKNIARAQAAANTARSSAQSNYPRSYQMYNHTMLRYYKAVKDTSNYLKNAVGYYDQTFMTISADSVKKLEEKYRKNLSESNRQKLFGDKKFVSKEKIDSLISAGGKITKSKEFSMISSSVSPTNYYANSLNYGAWEFYRTGTTNINYLTKAMIWSRRSIELNPSPINYHTLAHLLYKMNYQAEAIKTQEEAIAIAKTKKMGTKAFEDSLKKMKNKTL</sequence>
<reference evidence="2" key="1">
    <citation type="submission" date="2017-09" db="EMBL/GenBank/DDBJ databases">
        <authorList>
            <person name="Varghese N."/>
            <person name="Submissions S."/>
        </authorList>
    </citation>
    <scope>NUCLEOTIDE SEQUENCE [LARGE SCALE GENOMIC DNA]</scope>
    <source>
        <strain evidence="2">CGMCC 1.12803</strain>
    </source>
</reference>
<name>A0A286AA33_9SPHI</name>
<proteinExistence type="predicted"/>
<dbReference type="InterPro" id="IPR036249">
    <property type="entry name" value="Thioredoxin-like_sf"/>
</dbReference>
<evidence type="ECO:0008006" key="3">
    <source>
        <dbReference type="Google" id="ProtNLM"/>
    </source>
</evidence>
<keyword evidence="2" id="KW-1185">Reference proteome</keyword>
<evidence type="ECO:0000313" key="1">
    <source>
        <dbReference type="EMBL" id="SOD18732.1"/>
    </source>
</evidence>
<dbReference type="AlphaFoldDB" id="A0A286AA33"/>
<evidence type="ECO:0000313" key="2">
    <source>
        <dbReference type="Proteomes" id="UP000219281"/>
    </source>
</evidence>
<gene>
    <name evidence="1" type="ORF">SAMN06297358_3157</name>
</gene>
<dbReference type="Gene3D" id="3.40.30.10">
    <property type="entry name" value="Glutaredoxin"/>
    <property type="match status" value="1"/>
</dbReference>
<dbReference type="OrthoDB" id="645813at2"/>
<dbReference type="Proteomes" id="UP000219281">
    <property type="component" value="Unassembled WGS sequence"/>
</dbReference>
<protein>
    <recommendedName>
        <fullName evidence="3">Tetratricopeptide repeat-containing protein</fullName>
    </recommendedName>
</protein>
<dbReference type="SUPFAM" id="SSF52833">
    <property type="entry name" value="Thioredoxin-like"/>
    <property type="match status" value="1"/>
</dbReference>
<dbReference type="RefSeq" id="WP_097132962.1">
    <property type="nucleotide sequence ID" value="NZ_OCMT01000003.1"/>
</dbReference>
<organism evidence="1 2">
    <name type="scientific">Pedobacter xixiisoli</name>
    <dbReference type="NCBI Taxonomy" id="1476464"/>
    <lineage>
        <taxon>Bacteria</taxon>
        <taxon>Pseudomonadati</taxon>
        <taxon>Bacteroidota</taxon>
        <taxon>Sphingobacteriia</taxon>
        <taxon>Sphingobacteriales</taxon>
        <taxon>Sphingobacteriaceae</taxon>
        <taxon>Pedobacter</taxon>
    </lineage>
</organism>
<dbReference type="EMBL" id="OCMT01000003">
    <property type="protein sequence ID" value="SOD18732.1"/>
    <property type="molecule type" value="Genomic_DNA"/>
</dbReference>
<accession>A0A286AA33</accession>